<keyword evidence="3" id="KW-0132">Cell division</keyword>
<evidence type="ECO:0000256" key="4">
    <source>
        <dbReference type="ARBA" id="ARBA00022692"/>
    </source>
</evidence>
<proteinExistence type="predicted"/>
<keyword evidence="6 8" id="KW-0472">Membrane</keyword>
<dbReference type="Proteomes" id="UP000515743">
    <property type="component" value="Chromosome"/>
</dbReference>
<evidence type="ECO:0000313" key="11">
    <source>
        <dbReference type="Proteomes" id="UP000515743"/>
    </source>
</evidence>
<dbReference type="PANTHER" id="PTHR37820:SF1">
    <property type="entry name" value="CELL DIVISION PROTEIN FTSQ"/>
    <property type="match status" value="1"/>
</dbReference>
<evidence type="ECO:0000259" key="9">
    <source>
        <dbReference type="PROSITE" id="PS51779"/>
    </source>
</evidence>
<evidence type="ECO:0000313" key="10">
    <source>
        <dbReference type="EMBL" id="QNE89857.1"/>
    </source>
</evidence>
<dbReference type="AlphaFoldDB" id="A0A7G7CQJ1"/>
<evidence type="ECO:0000256" key="7">
    <source>
        <dbReference type="ARBA" id="ARBA00023306"/>
    </source>
</evidence>
<dbReference type="GO" id="GO:0051301">
    <property type="term" value="P:cell division"/>
    <property type="evidence" value="ECO:0007669"/>
    <property type="project" value="UniProtKB-KW"/>
</dbReference>
<organism evidence="10 11">
    <name type="scientific">Corynebacterium incognita</name>
    <dbReference type="NCBI Taxonomy" id="2754725"/>
    <lineage>
        <taxon>Bacteria</taxon>
        <taxon>Bacillati</taxon>
        <taxon>Actinomycetota</taxon>
        <taxon>Actinomycetes</taxon>
        <taxon>Mycobacteriales</taxon>
        <taxon>Corynebacteriaceae</taxon>
        <taxon>Corynebacterium</taxon>
    </lineage>
</organism>
<dbReference type="RefSeq" id="WP_185176231.1">
    <property type="nucleotide sequence ID" value="NZ_CP059404.1"/>
</dbReference>
<dbReference type="GO" id="GO:0005886">
    <property type="term" value="C:plasma membrane"/>
    <property type="evidence" value="ECO:0007669"/>
    <property type="project" value="TreeGrafter"/>
</dbReference>
<feature type="domain" description="POTRA" evidence="9">
    <location>
        <begin position="55"/>
        <end position="123"/>
    </location>
</feature>
<keyword evidence="4 8" id="KW-0812">Transmembrane</keyword>
<keyword evidence="7" id="KW-0131">Cell cycle</keyword>
<accession>A0A7G7CQJ1</accession>
<dbReference type="InterPro" id="IPR050487">
    <property type="entry name" value="FtsQ_DivIB"/>
</dbReference>
<dbReference type="PANTHER" id="PTHR37820">
    <property type="entry name" value="CELL DIVISION PROTEIN DIVIB"/>
    <property type="match status" value="1"/>
</dbReference>
<keyword evidence="11" id="KW-1185">Reference proteome</keyword>
<evidence type="ECO:0000256" key="1">
    <source>
        <dbReference type="ARBA" id="ARBA00004370"/>
    </source>
</evidence>
<dbReference type="InterPro" id="IPR013685">
    <property type="entry name" value="POTRA_FtsQ_type"/>
</dbReference>
<feature type="transmembrane region" description="Helical" evidence="8">
    <location>
        <begin position="31"/>
        <end position="52"/>
    </location>
</feature>
<protein>
    <submittedName>
        <fullName evidence="10">FtsQ-type POTRA domain-containing protein</fullName>
    </submittedName>
</protein>
<evidence type="ECO:0000256" key="6">
    <source>
        <dbReference type="ARBA" id="ARBA00023136"/>
    </source>
</evidence>
<dbReference type="InterPro" id="IPR005548">
    <property type="entry name" value="Cell_div_FtsQ/DivIB_C"/>
</dbReference>
<dbReference type="PROSITE" id="PS51779">
    <property type="entry name" value="POTRA"/>
    <property type="match status" value="1"/>
</dbReference>
<name>A0A7G7CQJ1_9CORY</name>
<gene>
    <name evidence="10" type="ORF">H0194_02080</name>
</gene>
<dbReference type="KEGG" id="cik:H0194_02080"/>
<dbReference type="EMBL" id="CP059404">
    <property type="protein sequence ID" value="QNE89857.1"/>
    <property type="molecule type" value="Genomic_DNA"/>
</dbReference>
<evidence type="ECO:0000256" key="2">
    <source>
        <dbReference type="ARBA" id="ARBA00022475"/>
    </source>
</evidence>
<keyword evidence="2" id="KW-1003">Cell membrane</keyword>
<dbReference type="Pfam" id="PF08478">
    <property type="entry name" value="POTRA_1"/>
    <property type="match status" value="1"/>
</dbReference>
<evidence type="ECO:0000256" key="8">
    <source>
        <dbReference type="SAM" id="Phobius"/>
    </source>
</evidence>
<dbReference type="InterPro" id="IPR034746">
    <property type="entry name" value="POTRA"/>
</dbReference>
<dbReference type="Pfam" id="PF03799">
    <property type="entry name" value="FtsQ_DivIB_C"/>
    <property type="match status" value="1"/>
</dbReference>
<evidence type="ECO:0000256" key="5">
    <source>
        <dbReference type="ARBA" id="ARBA00022989"/>
    </source>
</evidence>
<reference evidence="10 11" key="1">
    <citation type="submission" date="2020-07" db="EMBL/GenBank/DDBJ databases">
        <title>Complete genome and description of Corynebacterium incognita strain Marseille-Q3630 sp. nov.</title>
        <authorList>
            <person name="Boxberger M."/>
        </authorList>
    </citation>
    <scope>NUCLEOTIDE SEQUENCE [LARGE SCALE GENOMIC DNA]</scope>
    <source>
        <strain evidence="10 11">Marseille-Q3630</strain>
    </source>
</reference>
<sequence length="247" mass="26697">MTTNSHFEARVAARRKEVAAQEGQRRNGRKIVAIIAGVLALLLIAGAVLYMAPVFTVREYKVTGNNIATVEEIQEAAQVPEGANLLHVDTNAAARSVAKVPWVQSVTVDRALPSTLSIEVTEREVVAFVKSRDGDRLIDSHGNEFVIAAPPKGAVEIAGLDGDAAKGEKQRASAVAILAAVSEKVRAKVDRLEVEGDYKYVFHLKDGRSVVWGANDNNEAKAAAMDTVLKMRGKDWNITNPEMVTKK</sequence>
<keyword evidence="5 8" id="KW-1133">Transmembrane helix</keyword>
<comment type="subcellular location">
    <subcellularLocation>
        <location evidence="1">Membrane</location>
    </subcellularLocation>
</comment>
<dbReference type="Gene3D" id="3.10.20.310">
    <property type="entry name" value="membrane protein fhac"/>
    <property type="match status" value="1"/>
</dbReference>
<evidence type="ECO:0000256" key="3">
    <source>
        <dbReference type="ARBA" id="ARBA00022618"/>
    </source>
</evidence>